<comment type="caution">
    <text evidence="1">The sequence shown here is derived from an EMBL/GenBank/DDBJ whole genome shotgun (WGS) entry which is preliminary data.</text>
</comment>
<proteinExistence type="predicted"/>
<reference evidence="1" key="2">
    <citation type="journal article" date="2022" name="New Phytol.">
        <title>Evolutionary transition to the ectomycorrhizal habit in the genomes of a hyperdiverse lineage of mushroom-forming fungi.</title>
        <authorList>
            <person name="Looney B."/>
            <person name="Miyauchi S."/>
            <person name="Morin E."/>
            <person name="Drula E."/>
            <person name="Courty P.E."/>
            <person name="Kohler A."/>
            <person name="Kuo A."/>
            <person name="LaButti K."/>
            <person name="Pangilinan J."/>
            <person name="Lipzen A."/>
            <person name="Riley R."/>
            <person name="Andreopoulos W."/>
            <person name="He G."/>
            <person name="Johnson J."/>
            <person name="Nolan M."/>
            <person name="Tritt A."/>
            <person name="Barry K.W."/>
            <person name="Grigoriev I.V."/>
            <person name="Nagy L.G."/>
            <person name="Hibbett D."/>
            <person name="Henrissat B."/>
            <person name="Matheny P.B."/>
            <person name="Labbe J."/>
            <person name="Martin F.M."/>
        </authorList>
    </citation>
    <scope>NUCLEOTIDE SEQUENCE</scope>
    <source>
        <strain evidence="1">FP105234-sp</strain>
    </source>
</reference>
<keyword evidence="2" id="KW-1185">Reference proteome</keyword>
<protein>
    <submittedName>
        <fullName evidence="1">Uncharacterized protein</fullName>
    </submittedName>
</protein>
<accession>A0ACB8S6P6</accession>
<evidence type="ECO:0000313" key="1">
    <source>
        <dbReference type="EMBL" id="KAI0051847.1"/>
    </source>
</evidence>
<reference evidence="1" key="1">
    <citation type="submission" date="2021-02" db="EMBL/GenBank/DDBJ databases">
        <authorList>
            <consortium name="DOE Joint Genome Institute"/>
            <person name="Ahrendt S."/>
            <person name="Looney B.P."/>
            <person name="Miyauchi S."/>
            <person name="Morin E."/>
            <person name="Drula E."/>
            <person name="Courty P.E."/>
            <person name="Chicoki N."/>
            <person name="Fauchery L."/>
            <person name="Kohler A."/>
            <person name="Kuo A."/>
            <person name="Labutti K."/>
            <person name="Pangilinan J."/>
            <person name="Lipzen A."/>
            <person name="Riley R."/>
            <person name="Andreopoulos W."/>
            <person name="He G."/>
            <person name="Johnson J."/>
            <person name="Barry K.W."/>
            <person name="Grigoriev I.V."/>
            <person name="Nagy L."/>
            <person name="Hibbett D."/>
            <person name="Henrissat B."/>
            <person name="Matheny P.B."/>
            <person name="Labbe J."/>
            <person name="Martin F."/>
        </authorList>
    </citation>
    <scope>NUCLEOTIDE SEQUENCE</scope>
    <source>
        <strain evidence="1">FP105234-sp</strain>
    </source>
</reference>
<evidence type="ECO:0000313" key="2">
    <source>
        <dbReference type="Proteomes" id="UP000814033"/>
    </source>
</evidence>
<name>A0ACB8S6P6_9AGAM</name>
<organism evidence="1 2">
    <name type="scientific">Auriscalpium vulgare</name>
    <dbReference type="NCBI Taxonomy" id="40419"/>
    <lineage>
        <taxon>Eukaryota</taxon>
        <taxon>Fungi</taxon>
        <taxon>Dikarya</taxon>
        <taxon>Basidiomycota</taxon>
        <taxon>Agaricomycotina</taxon>
        <taxon>Agaricomycetes</taxon>
        <taxon>Russulales</taxon>
        <taxon>Auriscalpiaceae</taxon>
        <taxon>Auriscalpium</taxon>
    </lineage>
</organism>
<sequence>MDVPAAHAPVSHLPAELLVRVFAYARLLEPPGPPLRRPFYRRGWIGWVKVSHVCRRWRHVALGAADLWEDVDFTMGEEWGQACLARAQNAPIVLKFGGTHIFTDEHVDLVAKHISHTRELFVGCQETTVVKSQLFKRLTMPAPYLESIYCMLARDSVSLSEDLLAQEAPRLSCVTFANCGTIHWTSRLFTNLTTLSVSRPKWLTSPPPDYVPPNLFDVLDALERMPTLRELTLFADAVLRPADLLLPHRRHSVVHLPNLVMFSLNCNNIPDITALLRYLRLPPKVYMDMCIQGGSESPLDQVVAFFSVLLRDCAPITKLHVSDGQIYDFYDFVAFRDAEPEEGQSMPHVQSLSLGMWAEISPGPEAVVKAFCLALQKDALRSLTMNMFHGWTSHGWLDAFGEFDALREITARSDAAISLLRTLAASDGFAQSWLAERQSWRGPGAAAVLFPQLESVTVIQVNFRKCPSHDRVLCWRDVLRRARRSVAEVSHTLLRRDVEGDAGDLYPIHINVAKWLKARQRGSAPLKTLLLEYCTLPSNGLKREFGGIVPQYDEGRW</sequence>
<dbReference type="EMBL" id="MU275849">
    <property type="protein sequence ID" value="KAI0051847.1"/>
    <property type="molecule type" value="Genomic_DNA"/>
</dbReference>
<gene>
    <name evidence="1" type="ORF">FA95DRAFT_1533739</name>
</gene>
<dbReference type="Proteomes" id="UP000814033">
    <property type="component" value="Unassembled WGS sequence"/>
</dbReference>